<comment type="caution">
    <text evidence="1">The sequence shown here is derived from an EMBL/GenBank/DDBJ whole genome shotgun (WGS) entry which is preliminary data.</text>
</comment>
<sequence>MGTAVLRPRTYPLGLDDCACAYHLYISLVRSTGFALVFCLSKVVPFALPFLAFASRGESVSRPNHASQATAPTTRLKGKQQTPAPFAMKIAKPFAATSLASLPASLVVLLLATTASPALAADSSDSNGLTIDITRPISCIRQTYTGDTISVHYRGTLLSDGTLFDESYKRGSPFSFTLGAHQVIKGWDQGLLDMCIGEARRLTIPPELAYGERRTGPIPAGSTLVFETELMGIEGVVVGEEPVSFAMTPGSSGTSATAGGVTLGTATSQGGFHIATAPATPTVGAVSGQKDHDDSDDDDSDDDDSDDDEDEPTQNPGECKLLGPFALLVQGALGALALLSLVWKRYRETPRRPVKVWAFDASKQVLGSFLTHVLNLLMSMFSSGDFATKVASAAAAAVAVSDDQGNTPNPCSFYLLNLAIDTTIGIPILVISLRVLHALALHTPLASPPSSITSGNYGPPPYRTTWYLKQLLLYCIGLVIMKFCVFGLFQILPWIAWIGNWALRWTEEDEALQITFAMFVFPLVMNAVQYYIIDSFIKDKRTGGGGGHEGYEMAEQDDDEEEGDGRVERVEEHDGPLKEANPTPLPAGNYDSEVDGERSSGSSRRGDINKL</sequence>
<dbReference type="Proteomes" id="UP001186974">
    <property type="component" value="Unassembled WGS sequence"/>
</dbReference>
<reference evidence="1" key="1">
    <citation type="submission" date="2024-09" db="EMBL/GenBank/DDBJ databases">
        <title>Black Yeasts Isolated from many extreme environments.</title>
        <authorList>
            <person name="Coleine C."/>
            <person name="Stajich J.E."/>
            <person name="Selbmann L."/>
        </authorList>
    </citation>
    <scope>NUCLEOTIDE SEQUENCE</scope>
    <source>
        <strain evidence="1">CCFEE 5737</strain>
    </source>
</reference>
<organism evidence="1 2">
    <name type="scientific">Coniosporium uncinatum</name>
    <dbReference type="NCBI Taxonomy" id="93489"/>
    <lineage>
        <taxon>Eukaryota</taxon>
        <taxon>Fungi</taxon>
        <taxon>Dikarya</taxon>
        <taxon>Ascomycota</taxon>
        <taxon>Pezizomycotina</taxon>
        <taxon>Dothideomycetes</taxon>
        <taxon>Dothideomycetes incertae sedis</taxon>
        <taxon>Coniosporium</taxon>
    </lineage>
</organism>
<evidence type="ECO:0000313" key="1">
    <source>
        <dbReference type="EMBL" id="KAK3065262.1"/>
    </source>
</evidence>
<keyword evidence="2" id="KW-1185">Reference proteome</keyword>
<evidence type="ECO:0000313" key="2">
    <source>
        <dbReference type="Proteomes" id="UP001186974"/>
    </source>
</evidence>
<name>A0ACC3DCZ6_9PEZI</name>
<gene>
    <name evidence="1" type="ORF">LTS18_004020</name>
</gene>
<accession>A0ACC3DCZ6</accession>
<dbReference type="EMBL" id="JAWDJW010006343">
    <property type="protein sequence ID" value="KAK3065262.1"/>
    <property type="molecule type" value="Genomic_DNA"/>
</dbReference>
<proteinExistence type="predicted"/>
<protein>
    <submittedName>
        <fullName evidence="1">Uncharacterized protein</fullName>
    </submittedName>
</protein>